<evidence type="ECO:0000256" key="2">
    <source>
        <dbReference type="ARBA" id="ARBA00061366"/>
    </source>
</evidence>
<feature type="active site" description="Proton donor" evidence="3">
    <location>
        <position position="85"/>
    </location>
</feature>
<dbReference type="EC" id="3.1.-.-" evidence="4"/>
<dbReference type="SUPFAM" id="SSF143011">
    <property type="entry name" value="RelE-like"/>
    <property type="match status" value="1"/>
</dbReference>
<dbReference type="GO" id="GO:0006415">
    <property type="term" value="P:translational termination"/>
    <property type="evidence" value="ECO:0007669"/>
    <property type="project" value="TreeGrafter"/>
</dbReference>
<accession>A0A0F5MNA6</accession>
<evidence type="ECO:0000256" key="3">
    <source>
        <dbReference type="PIRSR" id="PIRSR006156-1"/>
    </source>
</evidence>
<dbReference type="GO" id="GO:0004521">
    <property type="term" value="F:RNA endonuclease activity"/>
    <property type="evidence" value="ECO:0007669"/>
    <property type="project" value="TreeGrafter"/>
</dbReference>
<dbReference type="PANTHER" id="PTHR40588">
    <property type="entry name" value="MRNA INTERFERASE TOXIN YAFQ"/>
    <property type="match status" value="1"/>
</dbReference>
<evidence type="ECO:0000313" key="4">
    <source>
        <dbReference type="EMBL" id="KKB96059.1"/>
    </source>
</evidence>
<dbReference type="Proteomes" id="UP000033358">
    <property type="component" value="Unassembled WGS sequence"/>
</dbReference>
<dbReference type="AlphaFoldDB" id="A0A0F5MNA6"/>
<organism evidence="4 5">
    <name type="scientific">Candidatus Arcanibacter lacustris</name>
    <dbReference type="NCBI Taxonomy" id="1607817"/>
    <lineage>
        <taxon>Bacteria</taxon>
        <taxon>Pseudomonadati</taxon>
        <taxon>Pseudomonadota</taxon>
        <taxon>Alphaproteobacteria</taxon>
        <taxon>Rickettsiales</taxon>
        <taxon>Candidatus Arcanibacter</taxon>
    </lineage>
</organism>
<dbReference type="Pfam" id="PF15738">
    <property type="entry name" value="YafQ_toxin"/>
    <property type="match status" value="1"/>
</dbReference>
<dbReference type="FunFam" id="3.30.2310.20:FF:000003">
    <property type="entry name" value="Type II toxin-antitoxin system YafQ family toxin"/>
    <property type="match status" value="1"/>
</dbReference>
<dbReference type="PANTHER" id="PTHR40588:SF1">
    <property type="entry name" value="MRNA INTERFERASE TOXIN YAFQ"/>
    <property type="match status" value="1"/>
</dbReference>
<keyword evidence="5" id="KW-1185">Reference proteome</keyword>
<name>A0A0F5MNA6_9RICK</name>
<dbReference type="InterPro" id="IPR035093">
    <property type="entry name" value="RelE/ParE_toxin_dom_sf"/>
</dbReference>
<dbReference type="PIRSF" id="PIRSF006156">
    <property type="entry name" value="YafQ"/>
    <property type="match status" value="1"/>
</dbReference>
<comment type="caution">
    <text evidence="4">The sequence shown here is derived from an EMBL/GenBank/DDBJ whole genome shotgun (WGS) entry which is preliminary data.</text>
</comment>
<gene>
    <name evidence="4" type="primary">yafQ</name>
    <name evidence="4" type="ORF">SZ25_00860</name>
</gene>
<comment type="similarity">
    <text evidence="2">Belongs to the RelE toxin family. YafQ subfamily.</text>
</comment>
<dbReference type="Gene3D" id="3.30.2310.20">
    <property type="entry name" value="RelE-like"/>
    <property type="match status" value="1"/>
</dbReference>
<dbReference type="InterPro" id="IPR007712">
    <property type="entry name" value="RelE/ParE_toxin"/>
</dbReference>
<dbReference type="InterPro" id="IPR004386">
    <property type="entry name" value="Toxin_YafQ-like"/>
</dbReference>
<evidence type="ECO:0000256" key="1">
    <source>
        <dbReference type="ARBA" id="ARBA00022649"/>
    </source>
</evidence>
<dbReference type="GO" id="GO:0016787">
    <property type="term" value="F:hydrolase activity"/>
    <property type="evidence" value="ECO:0007669"/>
    <property type="project" value="UniProtKB-KW"/>
</dbReference>
<sequence length="90" mass="10822">MLKNISYTSQFKKDLEKAKKQKRKIGILQEIINLLVHEENIPQKFRDHKLIGNYKNHRECHIEPDFLLIYSVKDNTLFLERLGSHSELFR</sequence>
<reference evidence="4 5" key="1">
    <citation type="submission" date="2015-02" db="EMBL/GenBank/DDBJ databases">
        <title>Single cell genomics of a rare environmental alphaproteobacterium provides unique insights into Rickettsiaceae evolution.</title>
        <authorList>
            <person name="Martijn J."/>
            <person name="Schulz F."/>
            <person name="Zaremba-Niedzwiedzka K."/>
            <person name="Viklund J."/>
            <person name="Stepanauskas R."/>
            <person name="Andersson S.G.E."/>
            <person name="Horn M."/>
            <person name="Guy L."/>
            <person name="Ettema T.J.G."/>
        </authorList>
    </citation>
    <scope>NUCLEOTIDE SEQUENCE [LARGE SCALE GENOMIC DNA]</scope>
    <source>
        <strain evidence="4 5">SCGC AAA041-L04</strain>
    </source>
</reference>
<evidence type="ECO:0000313" key="5">
    <source>
        <dbReference type="Proteomes" id="UP000033358"/>
    </source>
</evidence>
<proteinExistence type="inferred from homology"/>
<dbReference type="PATRIC" id="fig|1607817.3.peg.859"/>
<keyword evidence="4" id="KW-0378">Hydrolase</keyword>
<protein>
    <submittedName>
        <fullName evidence="4">mRNA interferase YafQ</fullName>
        <ecNumber evidence="4">3.1.-.-</ecNumber>
    </submittedName>
</protein>
<dbReference type="EMBL" id="JYHA01000142">
    <property type="protein sequence ID" value="KKB96059.1"/>
    <property type="molecule type" value="Genomic_DNA"/>
</dbReference>
<dbReference type="NCBIfam" id="TIGR02385">
    <property type="entry name" value="RelE_StbE"/>
    <property type="match status" value="1"/>
</dbReference>
<dbReference type="GO" id="GO:0006402">
    <property type="term" value="P:mRNA catabolic process"/>
    <property type="evidence" value="ECO:0007669"/>
    <property type="project" value="TreeGrafter"/>
</dbReference>
<keyword evidence="1" id="KW-1277">Toxin-antitoxin system</keyword>